<accession>A0ABT5VVR9</accession>
<dbReference type="PRINTS" id="PR00455">
    <property type="entry name" value="HTHTETR"/>
</dbReference>
<dbReference type="InterPro" id="IPR036271">
    <property type="entry name" value="Tet_transcr_reg_TetR-rel_C_sf"/>
</dbReference>
<comment type="caution">
    <text evidence="4">The sequence shown here is derived from an EMBL/GenBank/DDBJ whole genome shotgun (WGS) entry which is preliminary data.</text>
</comment>
<protein>
    <submittedName>
        <fullName evidence="4">TetR/AcrR family transcriptional regulator</fullName>
    </submittedName>
</protein>
<dbReference type="Proteomes" id="UP001528920">
    <property type="component" value="Unassembled WGS sequence"/>
</dbReference>
<organism evidence="4 5">
    <name type="scientific">Paralabilibaculum antarcticum</name>
    <dbReference type="NCBI Taxonomy" id="2912572"/>
    <lineage>
        <taxon>Bacteria</taxon>
        <taxon>Pseudomonadati</taxon>
        <taxon>Bacteroidota</taxon>
        <taxon>Bacteroidia</taxon>
        <taxon>Marinilabiliales</taxon>
        <taxon>Marinifilaceae</taxon>
        <taxon>Paralabilibaculum</taxon>
    </lineage>
</organism>
<name>A0ABT5VVR9_9BACT</name>
<dbReference type="EMBL" id="JAKJSC010000004">
    <property type="protein sequence ID" value="MDE5419526.1"/>
    <property type="molecule type" value="Genomic_DNA"/>
</dbReference>
<evidence type="ECO:0000313" key="5">
    <source>
        <dbReference type="Proteomes" id="UP001528920"/>
    </source>
</evidence>
<dbReference type="Pfam" id="PF00440">
    <property type="entry name" value="TetR_N"/>
    <property type="match status" value="1"/>
</dbReference>
<keyword evidence="1 2" id="KW-0238">DNA-binding</keyword>
<dbReference type="Gene3D" id="1.10.357.10">
    <property type="entry name" value="Tetracycline Repressor, domain 2"/>
    <property type="match status" value="1"/>
</dbReference>
<dbReference type="RefSeq" id="WP_275110856.1">
    <property type="nucleotide sequence ID" value="NZ_JAKJSC010000004.1"/>
</dbReference>
<reference evidence="4 5" key="1">
    <citation type="submission" date="2022-01" db="EMBL/GenBank/DDBJ databases">
        <title>Labilibaculum sp. nov, a marine bacterium isolated from Antarctica.</title>
        <authorList>
            <person name="Dai W."/>
        </authorList>
    </citation>
    <scope>NUCLEOTIDE SEQUENCE [LARGE SCALE GENOMIC DNA]</scope>
    <source>
        <strain evidence="4 5">DW002</strain>
    </source>
</reference>
<evidence type="ECO:0000256" key="2">
    <source>
        <dbReference type="PROSITE-ProRule" id="PRU00335"/>
    </source>
</evidence>
<evidence type="ECO:0000259" key="3">
    <source>
        <dbReference type="PROSITE" id="PS50977"/>
    </source>
</evidence>
<proteinExistence type="predicted"/>
<dbReference type="PANTHER" id="PTHR30328:SF54">
    <property type="entry name" value="HTH-TYPE TRANSCRIPTIONAL REPRESSOR SCO4008"/>
    <property type="match status" value="1"/>
</dbReference>
<feature type="DNA-binding region" description="H-T-H motif" evidence="2">
    <location>
        <begin position="31"/>
        <end position="50"/>
    </location>
</feature>
<sequence>MKENKKSEETQELILKTAKQIFAKKGYAGARMQEIADRAGINKALLHYYYKNKEKLFEQIFTEAFINLARPMASFLADESELFQKIRKICHLYQTVLSEYPFIPNFVLNEVNTDPSRIIRLINIEGVMDGMEKTLVQIKKASEDGVIREIDPRELILNIISLSIFPVVARPLAKELLFKEVNMDEMLKKRADQVANFVIQSIRI</sequence>
<dbReference type="PANTHER" id="PTHR30328">
    <property type="entry name" value="TRANSCRIPTIONAL REPRESSOR"/>
    <property type="match status" value="1"/>
</dbReference>
<evidence type="ECO:0000313" key="4">
    <source>
        <dbReference type="EMBL" id="MDE5419526.1"/>
    </source>
</evidence>
<evidence type="ECO:0000256" key="1">
    <source>
        <dbReference type="ARBA" id="ARBA00023125"/>
    </source>
</evidence>
<gene>
    <name evidence="4" type="ORF">L3049_16150</name>
</gene>
<dbReference type="PROSITE" id="PS50977">
    <property type="entry name" value="HTH_TETR_2"/>
    <property type="match status" value="1"/>
</dbReference>
<dbReference type="InterPro" id="IPR009057">
    <property type="entry name" value="Homeodomain-like_sf"/>
</dbReference>
<keyword evidence="5" id="KW-1185">Reference proteome</keyword>
<dbReference type="InterPro" id="IPR050109">
    <property type="entry name" value="HTH-type_TetR-like_transc_reg"/>
</dbReference>
<dbReference type="InterPro" id="IPR001647">
    <property type="entry name" value="HTH_TetR"/>
</dbReference>
<dbReference type="SUPFAM" id="SSF48498">
    <property type="entry name" value="Tetracyclin repressor-like, C-terminal domain"/>
    <property type="match status" value="1"/>
</dbReference>
<feature type="domain" description="HTH tetR-type" evidence="3">
    <location>
        <begin position="8"/>
        <end position="68"/>
    </location>
</feature>
<dbReference type="SUPFAM" id="SSF46689">
    <property type="entry name" value="Homeodomain-like"/>
    <property type="match status" value="1"/>
</dbReference>